<dbReference type="AlphaFoldDB" id="A0A6N7EN78"/>
<keyword evidence="6 10" id="KW-1278">Translocase</keyword>
<keyword evidence="5 11" id="KW-0812">Transmembrane</keyword>
<keyword evidence="7 11" id="KW-1133">Transmembrane helix</keyword>
<dbReference type="OrthoDB" id="5244617at2"/>
<gene>
    <name evidence="12" type="ORF">GB881_16290</name>
</gene>
<dbReference type="GO" id="GO:0004129">
    <property type="term" value="F:cytochrome-c oxidase activity"/>
    <property type="evidence" value="ECO:0007669"/>
    <property type="project" value="UniProtKB-EC"/>
</dbReference>
<evidence type="ECO:0000313" key="12">
    <source>
        <dbReference type="EMBL" id="MPV38578.1"/>
    </source>
</evidence>
<dbReference type="GO" id="GO:0005886">
    <property type="term" value="C:plasma membrane"/>
    <property type="evidence" value="ECO:0007669"/>
    <property type="project" value="UniProtKB-SubCell"/>
</dbReference>
<evidence type="ECO:0000256" key="6">
    <source>
        <dbReference type="ARBA" id="ARBA00022967"/>
    </source>
</evidence>
<protein>
    <recommendedName>
        <fullName evidence="10">Cytochrome c oxidase polypeptide 4</fullName>
        <ecNumber evidence="10">7.1.1.9</ecNumber>
    </recommendedName>
    <alternativeName>
        <fullName evidence="10">Cytochrome aa3 subunit 4</fullName>
    </alternativeName>
    <alternativeName>
        <fullName evidence="10">Cytochrome c oxidase polypeptide IV</fullName>
    </alternativeName>
</protein>
<comment type="function">
    <text evidence="1 10">Part of cytochrome c oxidase, its function is unknown.</text>
</comment>
<keyword evidence="8 10" id="KW-0472">Membrane</keyword>
<evidence type="ECO:0000256" key="1">
    <source>
        <dbReference type="ARBA" id="ARBA00002536"/>
    </source>
</evidence>
<organism evidence="12 13">
    <name type="scientific">Georgenia subflava</name>
    <dbReference type="NCBI Taxonomy" id="1622177"/>
    <lineage>
        <taxon>Bacteria</taxon>
        <taxon>Bacillati</taxon>
        <taxon>Actinomycetota</taxon>
        <taxon>Actinomycetes</taxon>
        <taxon>Micrococcales</taxon>
        <taxon>Bogoriellaceae</taxon>
        <taxon>Georgenia</taxon>
    </lineage>
</organism>
<evidence type="ECO:0000256" key="8">
    <source>
        <dbReference type="ARBA" id="ARBA00023136"/>
    </source>
</evidence>
<evidence type="ECO:0000256" key="7">
    <source>
        <dbReference type="ARBA" id="ARBA00022989"/>
    </source>
</evidence>
<evidence type="ECO:0000256" key="9">
    <source>
        <dbReference type="ARBA" id="ARBA00047816"/>
    </source>
</evidence>
<comment type="subcellular location">
    <subcellularLocation>
        <location evidence="2">Cell membrane</location>
        <topology evidence="2">Multi-pass membrane protein</topology>
    </subcellularLocation>
</comment>
<feature type="transmembrane region" description="Helical" evidence="11">
    <location>
        <begin position="108"/>
        <end position="126"/>
    </location>
</feature>
<dbReference type="Proteomes" id="UP000437709">
    <property type="component" value="Unassembled WGS sequence"/>
</dbReference>
<evidence type="ECO:0000313" key="13">
    <source>
        <dbReference type="Proteomes" id="UP000437709"/>
    </source>
</evidence>
<comment type="similarity">
    <text evidence="3 10">Belongs to the cytochrome c oxidase bacterial subunit CtaF family.</text>
</comment>
<evidence type="ECO:0000256" key="4">
    <source>
        <dbReference type="ARBA" id="ARBA00022475"/>
    </source>
</evidence>
<name>A0A6N7EN78_9MICO</name>
<evidence type="ECO:0000256" key="10">
    <source>
        <dbReference type="PIRNR" id="PIRNR017385"/>
    </source>
</evidence>
<dbReference type="EC" id="7.1.1.9" evidence="10"/>
<reference evidence="12 13" key="1">
    <citation type="submission" date="2019-10" db="EMBL/GenBank/DDBJ databases">
        <title>Georgenia wutianyii sp. nov. and Georgenia yuyongxinii sp. nov. isolated from plateau pika (Ochotona curzoniae) in the Qinghai-Tibet plateau of China.</title>
        <authorList>
            <person name="Tian Z."/>
        </authorList>
    </citation>
    <scope>NUCLEOTIDE SEQUENCE [LARGE SCALE GENOMIC DNA]</scope>
    <source>
        <strain evidence="12 13">JCM 19765</strain>
    </source>
</reference>
<evidence type="ECO:0000256" key="2">
    <source>
        <dbReference type="ARBA" id="ARBA00004651"/>
    </source>
</evidence>
<evidence type="ECO:0000256" key="3">
    <source>
        <dbReference type="ARBA" id="ARBA00006870"/>
    </source>
</evidence>
<proteinExistence type="inferred from homology"/>
<feature type="transmembrane region" description="Helical" evidence="11">
    <location>
        <begin position="5"/>
        <end position="25"/>
    </location>
</feature>
<dbReference type="EMBL" id="WHPC01000090">
    <property type="protein sequence ID" value="MPV38578.1"/>
    <property type="molecule type" value="Genomic_DNA"/>
</dbReference>
<dbReference type="PIRSF" id="PIRSF017385">
    <property type="entry name" value="CtaF"/>
    <property type="match status" value="1"/>
</dbReference>
<evidence type="ECO:0000256" key="11">
    <source>
        <dbReference type="SAM" id="Phobius"/>
    </source>
</evidence>
<keyword evidence="13" id="KW-1185">Reference proteome</keyword>
<dbReference type="GO" id="GO:0022900">
    <property type="term" value="P:electron transport chain"/>
    <property type="evidence" value="ECO:0007669"/>
    <property type="project" value="InterPro"/>
</dbReference>
<accession>A0A6N7EN78</accession>
<dbReference type="InterPro" id="IPR021050">
    <property type="entry name" value="Cyt_c_oxidase_su4_actinobac"/>
</dbReference>
<keyword evidence="4 10" id="KW-1003">Cell membrane</keyword>
<dbReference type="Pfam" id="PF12270">
    <property type="entry name" value="Cyt_c_ox_IV"/>
    <property type="match status" value="1"/>
</dbReference>
<comment type="catalytic activity">
    <reaction evidence="9 10">
        <text>4 Fe(II)-[cytochrome c] + O2 + 8 H(+)(in) = 4 Fe(III)-[cytochrome c] + 2 H2O + 4 H(+)(out)</text>
        <dbReference type="Rhea" id="RHEA:11436"/>
        <dbReference type="Rhea" id="RHEA-COMP:10350"/>
        <dbReference type="Rhea" id="RHEA-COMP:14399"/>
        <dbReference type="ChEBI" id="CHEBI:15377"/>
        <dbReference type="ChEBI" id="CHEBI:15378"/>
        <dbReference type="ChEBI" id="CHEBI:15379"/>
        <dbReference type="ChEBI" id="CHEBI:29033"/>
        <dbReference type="ChEBI" id="CHEBI:29034"/>
        <dbReference type="EC" id="7.1.1.9"/>
    </reaction>
</comment>
<comment type="subunit">
    <text evidence="10">Associates with subunits I, II and III to form cytochrome c oxidase.</text>
</comment>
<evidence type="ECO:0000256" key="5">
    <source>
        <dbReference type="ARBA" id="ARBA00022692"/>
    </source>
</evidence>
<comment type="caution">
    <text evidence="12">The sequence shown here is derived from an EMBL/GenBank/DDBJ whole genome shotgun (WGS) entry which is preliminary data.</text>
</comment>
<sequence>MRVEAWLFSAGVAFFVPIGLIYGYVADWEAVGTVGFLLLGGMFALAGGYMWITARRIDIRPEDTPTADIEDRAGEVGVFSPHSWWPLVLGVAVTLAFAGIAIGWWMTGLGFAVGIVGLVGQLFEFSRGQHVH</sequence>
<feature type="transmembrane region" description="Helical" evidence="11">
    <location>
        <begin position="31"/>
        <end position="52"/>
    </location>
</feature>